<dbReference type="AlphaFoldDB" id="A0A7W7QXE8"/>
<protein>
    <submittedName>
        <fullName evidence="2">Uncharacterized protein</fullName>
    </submittedName>
</protein>
<feature type="region of interest" description="Disordered" evidence="1">
    <location>
        <begin position="13"/>
        <end position="42"/>
    </location>
</feature>
<proteinExistence type="predicted"/>
<dbReference type="InterPro" id="IPR038483">
    <property type="entry name" value="YcfL-like_sf"/>
</dbReference>
<keyword evidence="3" id="KW-1185">Reference proteome</keyword>
<gene>
    <name evidence="2" type="ORF">FHR34_000525</name>
</gene>
<dbReference type="Gene3D" id="2.60.40.3230">
    <property type="match status" value="1"/>
</dbReference>
<organism evidence="2 3">
    <name type="scientific">Kitasatospora kifunensis</name>
    <name type="common">Streptomyces kifunensis</name>
    <dbReference type="NCBI Taxonomy" id="58351"/>
    <lineage>
        <taxon>Bacteria</taxon>
        <taxon>Bacillati</taxon>
        <taxon>Actinomycetota</taxon>
        <taxon>Actinomycetes</taxon>
        <taxon>Kitasatosporales</taxon>
        <taxon>Streptomycetaceae</taxon>
        <taxon>Kitasatospora</taxon>
    </lineage>
</organism>
<evidence type="ECO:0000256" key="1">
    <source>
        <dbReference type="SAM" id="MobiDB-lite"/>
    </source>
</evidence>
<dbReference type="Proteomes" id="UP000540506">
    <property type="component" value="Unassembled WGS sequence"/>
</dbReference>
<accession>A0A7W7QXE8</accession>
<evidence type="ECO:0000313" key="2">
    <source>
        <dbReference type="EMBL" id="MBB4921532.1"/>
    </source>
</evidence>
<name>A0A7W7QXE8_KITKI</name>
<sequence>MTAGAIAGLAACSSSSKTSSGGSATTTAPTIPSAPSTPFSPATASFSGSAPAAVASLASSAKAVASEAIASASAAAASFEASVSAAGAKAQASASAALATVQGGGNAVGDITLTGVPKGTTGGLNAVIVNITNSTSSAANYAVRIEFFDASGNKVDSTVVGAEHLAAGQKAQPVAFSRKDTDVALTAKVATAWRY</sequence>
<reference evidence="2 3" key="1">
    <citation type="submission" date="2020-08" db="EMBL/GenBank/DDBJ databases">
        <title>Sequencing the genomes of 1000 actinobacteria strains.</title>
        <authorList>
            <person name="Klenk H.-P."/>
        </authorList>
    </citation>
    <scope>NUCLEOTIDE SEQUENCE [LARGE SCALE GENOMIC DNA]</scope>
    <source>
        <strain evidence="2 3">DSM 41654</strain>
    </source>
</reference>
<dbReference type="EMBL" id="JACHJV010000001">
    <property type="protein sequence ID" value="MBB4921532.1"/>
    <property type="molecule type" value="Genomic_DNA"/>
</dbReference>
<evidence type="ECO:0000313" key="3">
    <source>
        <dbReference type="Proteomes" id="UP000540506"/>
    </source>
</evidence>
<dbReference type="InterPro" id="IPR047676">
    <property type="entry name" value="FxLYD_dom"/>
</dbReference>
<dbReference type="NCBIfam" id="NF038353">
    <property type="entry name" value="FxLYD_dom"/>
    <property type="match status" value="1"/>
</dbReference>
<comment type="caution">
    <text evidence="2">The sequence shown here is derived from an EMBL/GenBank/DDBJ whole genome shotgun (WGS) entry which is preliminary data.</text>
</comment>
<dbReference type="RefSeq" id="WP_312897087.1">
    <property type="nucleotide sequence ID" value="NZ_JACHJV010000001.1"/>
</dbReference>